<sequence>MAQHKVGERVKPEDVLRCVKKHRLFPQAEASVRLRIPDIQKFLHLGTEGPNPYAAMAVILILSESVGDVQSLVSLLSSCMSVTAITEYLSHMAMMLLALERNKIKISYRLHYNIYYVLYLLENGPFCVNSGQNGFPDLYISVFCDRLPQIHLTREQQEILSHNIQDDHVVKIVAFAAYIHGNSLSSLYPERKPCFVMRCQLDPPPQTRPIPEANPAAAVFCSTSSLLNPLSLGMSCSSPLPTSSTAASVFEISSIFATSPSLSVLVADSVGSSHVLTVCTQRSTSSRYFAFPISIFASDPGTGKTTTLVKYAALRPDLRFLYVAFNNSVACEARRRFPANVDCRTAHSLAYNDVGRRYKDHKKLTFNVKPFSINFALPTGAAGFCRAKVVTTILNAFMASADQTIDSQHVPFDYVINKGCRKIIEPEEQKVEIFTILLTCFVIKFVMRLHTRYCRFTLMRCFLCKSTCFLLCSQELCSSFQPSWTFCCPRAVGRSWWETPTNRSIPLKEQSMLSTQFAILTSSTSLRFGAEIAFVGAAILKVCKGVHKILVGGMQKGGVCDETADKALEAMKKGVSCSRGKIGILSRCNLGVFKGAVQLTDANQQCQIHFIGVRVYLNAPVGKKIVDFPSCICNFFSCLAGCRKCWAGKDNGHLSPDDSGRTGIKKKR</sequence>
<proteinExistence type="predicted"/>
<dbReference type="PANTHER" id="PTHR11070">
    <property type="entry name" value="UVRD / RECB / PCRA DNA HELICASE FAMILY MEMBER"/>
    <property type="match status" value="1"/>
</dbReference>
<evidence type="ECO:0008006" key="3">
    <source>
        <dbReference type="Google" id="ProtNLM"/>
    </source>
</evidence>
<organism evidence="1 2">
    <name type="scientific">Goodea atripinnis</name>
    <dbReference type="NCBI Taxonomy" id="208336"/>
    <lineage>
        <taxon>Eukaryota</taxon>
        <taxon>Metazoa</taxon>
        <taxon>Chordata</taxon>
        <taxon>Craniata</taxon>
        <taxon>Vertebrata</taxon>
        <taxon>Euteleostomi</taxon>
        <taxon>Actinopterygii</taxon>
        <taxon>Neopterygii</taxon>
        <taxon>Teleostei</taxon>
        <taxon>Neoteleostei</taxon>
        <taxon>Acanthomorphata</taxon>
        <taxon>Ovalentaria</taxon>
        <taxon>Atherinomorphae</taxon>
        <taxon>Cyprinodontiformes</taxon>
        <taxon>Goodeidae</taxon>
        <taxon>Goodea</taxon>
    </lineage>
</organism>
<dbReference type="SUPFAM" id="SSF52540">
    <property type="entry name" value="P-loop containing nucleoside triphosphate hydrolases"/>
    <property type="match status" value="1"/>
</dbReference>
<dbReference type="InterPro" id="IPR000212">
    <property type="entry name" value="DNA_helicase_UvrD/REP"/>
</dbReference>
<dbReference type="InterPro" id="IPR027417">
    <property type="entry name" value="P-loop_NTPase"/>
</dbReference>
<dbReference type="EMBL" id="JAHRIO010002040">
    <property type="protein sequence ID" value="MEQ2159274.1"/>
    <property type="molecule type" value="Genomic_DNA"/>
</dbReference>
<evidence type="ECO:0000313" key="2">
    <source>
        <dbReference type="Proteomes" id="UP001476798"/>
    </source>
</evidence>
<dbReference type="Proteomes" id="UP001476798">
    <property type="component" value="Unassembled WGS sequence"/>
</dbReference>
<dbReference type="PANTHER" id="PTHR11070:SF30">
    <property type="entry name" value="F-BOX DNA HELICASE 1"/>
    <property type="match status" value="1"/>
</dbReference>
<keyword evidence="2" id="KW-1185">Reference proteome</keyword>
<reference evidence="1 2" key="1">
    <citation type="submission" date="2021-06" db="EMBL/GenBank/DDBJ databases">
        <authorList>
            <person name="Palmer J.M."/>
        </authorList>
    </citation>
    <scope>NUCLEOTIDE SEQUENCE [LARGE SCALE GENOMIC DNA]</scope>
    <source>
        <strain evidence="1 2">GA_2019</strain>
        <tissue evidence="1">Muscle</tissue>
    </source>
</reference>
<gene>
    <name evidence="1" type="ORF">GOODEAATRI_021185</name>
</gene>
<dbReference type="Gene3D" id="3.40.50.300">
    <property type="entry name" value="P-loop containing nucleotide triphosphate hydrolases"/>
    <property type="match status" value="1"/>
</dbReference>
<name>A0ABV0MJI8_9TELE</name>
<comment type="caution">
    <text evidence="1">The sequence shown here is derived from an EMBL/GenBank/DDBJ whole genome shotgun (WGS) entry which is preliminary data.</text>
</comment>
<evidence type="ECO:0000313" key="1">
    <source>
        <dbReference type="EMBL" id="MEQ2159274.1"/>
    </source>
</evidence>
<protein>
    <recommendedName>
        <fullName evidence="3">DNA helicase</fullName>
    </recommendedName>
</protein>
<accession>A0ABV0MJI8</accession>